<feature type="domain" description="Reverse transcriptase" evidence="1">
    <location>
        <begin position="59"/>
        <end position="159"/>
    </location>
</feature>
<dbReference type="Pfam" id="PF00078">
    <property type="entry name" value="RVT_1"/>
    <property type="match status" value="1"/>
</dbReference>
<name>A0AAV4IIX9_9GAST</name>
<evidence type="ECO:0000313" key="2">
    <source>
        <dbReference type="EMBL" id="GFS09685.1"/>
    </source>
</evidence>
<dbReference type="Proteomes" id="UP000762676">
    <property type="component" value="Unassembled WGS sequence"/>
</dbReference>
<gene>
    <name evidence="2" type="ORF">ElyMa_003042800</name>
</gene>
<dbReference type="InterPro" id="IPR000477">
    <property type="entry name" value="RT_dom"/>
</dbReference>
<dbReference type="EMBL" id="BMAT01006301">
    <property type="protein sequence ID" value="GFS09685.1"/>
    <property type="molecule type" value="Genomic_DNA"/>
</dbReference>
<dbReference type="AlphaFoldDB" id="A0AAV4IIX9"/>
<accession>A0AAV4IIX9</accession>
<evidence type="ECO:0000313" key="3">
    <source>
        <dbReference type="Proteomes" id="UP000762676"/>
    </source>
</evidence>
<dbReference type="PANTHER" id="PTHR19446">
    <property type="entry name" value="REVERSE TRANSCRIPTASES"/>
    <property type="match status" value="1"/>
</dbReference>
<evidence type="ECO:0000259" key="1">
    <source>
        <dbReference type="Pfam" id="PF00078"/>
    </source>
</evidence>
<reference evidence="2 3" key="1">
    <citation type="journal article" date="2021" name="Elife">
        <title>Chloroplast acquisition without the gene transfer in kleptoplastic sea slugs, Plakobranchus ocellatus.</title>
        <authorList>
            <person name="Maeda T."/>
            <person name="Takahashi S."/>
            <person name="Yoshida T."/>
            <person name="Shimamura S."/>
            <person name="Takaki Y."/>
            <person name="Nagai Y."/>
            <person name="Toyoda A."/>
            <person name="Suzuki Y."/>
            <person name="Arimoto A."/>
            <person name="Ishii H."/>
            <person name="Satoh N."/>
            <person name="Nishiyama T."/>
            <person name="Hasebe M."/>
            <person name="Maruyama T."/>
            <person name="Minagawa J."/>
            <person name="Obokata J."/>
            <person name="Shigenobu S."/>
        </authorList>
    </citation>
    <scope>NUCLEOTIDE SEQUENCE [LARGE SCALE GENOMIC DNA]</scope>
</reference>
<protein>
    <submittedName>
        <fullName evidence="2">Retrovirus-related Pol polyprotein from type-1 retrotransposable element R2</fullName>
    </submittedName>
</protein>
<proteinExistence type="predicted"/>
<keyword evidence="3" id="KW-1185">Reference proteome</keyword>
<comment type="caution">
    <text evidence="2">The sequence shown here is derived from an EMBL/GenBank/DDBJ whole genome shotgun (WGS) entry which is preliminary data.</text>
</comment>
<sequence>MIRHPPPCHLEKHSLYHVSIRYAPSILDKQIAQILNKTFEWHEPLRINDGLLITLPKAGKAKGPPSNLRPITLLNSLRKTVSTIIVLSCIWPKLEVYLSTSQSGFRPIHSTSDVIRAHRWLTTKVQKDANLEINITGIDMPAAFDTIKRKELLTILKEIVEEDELRIIPHYMSK</sequence>
<organism evidence="2 3">
    <name type="scientific">Elysia marginata</name>
    <dbReference type="NCBI Taxonomy" id="1093978"/>
    <lineage>
        <taxon>Eukaryota</taxon>
        <taxon>Metazoa</taxon>
        <taxon>Spiralia</taxon>
        <taxon>Lophotrochozoa</taxon>
        <taxon>Mollusca</taxon>
        <taxon>Gastropoda</taxon>
        <taxon>Heterobranchia</taxon>
        <taxon>Euthyneura</taxon>
        <taxon>Panpulmonata</taxon>
        <taxon>Sacoglossa</taxon>
        <taxon>Placobranchoidea</taxon>
        <taxon>Plakobranchidae</taxon>
        <taxon>Elysia</taxon>
    </lineage>
</organism>